<dbReference type="EC" id="2.7.7.61" evidence="8"/>
<dbReference type="RefSeq" id="WP_118234056.1">
    <property type="nucleotide sequence ID" value="NZ_QRHL01000003.1"/>
</dbReference>
<protein>
    <submittedName>
        <fullName evidence="8">Citrate lyase holo-[acyl-carrier protein] synthase</fullName>
        <ecNumber evidence="8">2.7.7.61</ecNumber>
    </submittedName>
</protein>
<comment type="catalytic activity">
    <reaction evidence="1">
        <text>3'-dephospho-CoA + ATP = 2'-(5''-triphospho-alpha-D-ribosyl)-3'-dephospho-CoA + adenine</text>
        <dbReference type="Rhea" id="RHEA:15117"/>
        <dbReference type="ChEBI" id="CHEBI:16708"/>
        <dbReference type="ChEBI" id="CHEBI:30616"/>
        <dbReference type="ChEBI" id="CHEBI:57328"/>
        <dbReference type="ChEBI" id="CHEBI:61378"/>
        <dbReference type="EC" id="2.4.2.52"/>
    </reaction>
</comment>
<comment type="catalytic activity">
    <reaction evidence="6">
        <text>apo-[citrate lyase ACP] + 2'-(5''-triphospho-alpha-D-ribosyl)-3'-dephospho-CoA = holo-[citrate lyase ACP] + diphosphate</text>
        <dbReference type="Rhea" id="RHEA:16333"/>
        <dbReference type="Rhea" id="RHEA-COMP:10157"/>
        <dbReference type="Rhea" id="RHEA-COMP:10158"/>
        <dbReference type="ChEBI" id="CHEBI:29999"/>
        <dbReference type="ChEBI" id="CHEBI:33019"/>
        <dbReference type="ChEBI" id="CHEBI:61378"/>
        <dbReference type="ChEBI" id="CHEBI:82683"/>
        <dbReference type="EC" id="2.7.7.61"/>
    </reaction>
</comment>
<evidence type="ECO:0000256" key="4">
    <source>
        <dbReference type="ARBA" id="ARBA00022741"/>
    </source>
</evidence>
<keyword evidence="2 8" id="KW-0808">Transferase</keyword>
<name>A0A414PYU4_FUSMR</name>
<feature type="transmembrane region" description="Helical" evidence="7">
    <location>
        <begin position="432"/>
        <end position="450"/>
    </location>
</feature>
<keyword evidence="7" id="KW-0472">Membrane</keyword>
<dbReference type="EMBL" id="QRHL01000003">
    <property type="protein sequence ID" value="RHF73758.1"/>
    <property type="molecule type" value="Genomic_DNA"/>
</dbReference>
<proteinExistence type="predicted"/>
<dbReference type="GO" id="GO:0050519">
    <property type="term" value="F:holo-citrate lyase synthase activity"/>
    <property type="evidence" value="ECO:0007669"/>
    <property type="project" value="UniProtKB-EC"/>
</dbReference>
<dbReference type="Pfam" id="PF01874">
    <property type="entry name" value="CitG"/>
    <property type="match status" value="1"/>
</dbReference>
<evidence type="ECO:0000256" key="3">
    <source>
        <dbReference type="ARBA" id="ARBA00022695"/>
    </source>
</evidence>
<keyword evidence="3 8" id="KW-0548">Nucleotidyltransferase</keyword>
<gene>
    <name evidence="8" type="primary">citX</name>
    <name evidence="8" type="ORF">DW663_02950</name>
</gene>
<evidence type="ECO:0000313" key="9">
    <source>
        <dbReference type="Proteomes" id="UP000284676"/>
    </source>
</evidence>
<comment type="caution">
    <text evidence="8">The sequence shown here is derived from an EMBL/GenBank/DDBJ whole genome shotgun (WGS) entry which is preliminary data.</text>
</comment>
<dbReference type="GO" id="GO:0016829">
    <property type="term" value="F:lyase activity"/>
    <property type="evidence" value="ECO:0007669"/>
    <property type="project" value="UniProtKB-KW"/>
</dbReference>
<evidence type="ECO:0000313" key="8">
    <source>
        <dbReference type="EMBL" id="RHF73758.1"/>
    </source>
</evidence>
<dbReference type="PANTHER" id="PTHR30201:SF2">
    <property type="entry name" value="2-(5''-TRIPHOSPHORIBOSYL)-3'-DEPHOSPHOCOENZYME-A SYNTHASE"/>
    <property type="match status" value="1"/>
</dbReference>
<dbReference type="InterPro" id="IPR005551">
    <property type="entry name" value="CitX"/>
</dbReference>
<keyword evidence="7" id="KW-1133">Transmembrane helix</keyword>
<accession>A0A414PYU4</accession>
<keyword evidence="4" id="KW-0547">Nucleotide-binding</keyword>
<dbReference type="PANTHER" id="PTHR30201">
    <property type="entry name" value="TRIPHOSPHORIBOSYL-DEPHOSPHO-COA SYNTHASE"/>
    <property type="match status" value="1"/>
</dbReference>
<dbReference type="Proteomes" id="UP000284676">
    <property type="component" value="Unassembled WGS sequence"/>
</dbReference>
<dbReference type="Gene3D" id="1.10.4200.10">
    <property type="entry name" value="Triphosphoribosyl-dephospho-CoA protein"/>
    <property type="match status" value="1"/>
</dbReference>
<dbReference type="Pfam" id="PF03802">
    <property type="entry name" value="CitX"/>
    <property type="match status" value="1"/>
</dbReference>
<evidence type="ECO:0000256" key="6">
    <source>
        <dbReference type="ARBA" id="ARBA00048574"/>
    </source>
</evidence>
<evidence type="ECO:0000256" key="7">
    <source>
        <dbReference type="SAM" id="Phobius"/>
    </source>
</evidence>
<evidence type="ECO:0000256" key="1">
    <source>
        <dbReference type="ARBA" id="ARBA00001210"/>
    </source>
</evidence>
<keyword evidence="8" id="KW-0456">Lyase</keyword>
<evidence type="ECO:0000256" key="5">
    <source>
        <dbReference type="ARBA" id="ARBA00022840"/>
    </source>
</evidence>
<dbReference type="GO" id="GO:0005524">
    <property type="term" value="F:ATP binding"/>
    <property type="evidence" value="ECO:0007669"/>
    <property type="project" value="UniProtKB-KW"/>
</dbReference>
<dbReference type="InterPro" id="IPR002736">
    <property type="entry name" value="CitG"/>
</dbReference>
<dbReference type="NCBIfam" id="TIGR03124">
    <property type="entry name" value="citrate_citX"/>
    <property type="match status" value="1"/>
</dbReference>
<sequence>MFDINKFLDDREKRVELQNSLLKKFKAPLLTVRANYPGENKWESIPIEITDIVAKEMVLLFEDKIIHSEVLENLEGKIYLFFIDIPAFEIKKNTIYFEENHILGRCVDLDVYDVDGRGLSRSDFNLPKRKCLICDDLAFICGRSMKHSHQEIKDKIASKYIAYQKYLKERERVTAILSDLTLEGMIYEVSSFPGFGLVTPLTQGSHKDMDFFTFLHSSFVLKKGFKKMAETMFSSLPLDIAFKKIREIGKITEEEMFKATSGVNTHKGMIFLMGIAVGATARVLYDKREFKDIQNIICEMTRDILKDFENIDISKKLTHGEKLYLENGFTGIRGEIKNGLNIIFNGSLEVFSSAFEKTKNINLSAFHTLIYLMGRVMDSTIVYRHDFSTLEQVKKEMSDIFYNGGAFNKDREYFEKLEKEYISKNISPGGSADLLAVTIYFYKVFIYFFIGDNYEKERFYS</sequence>
<keyword evidence="5" id="KW-0067">ATP-binding</keyword>
<dbReference type="GO" id="GO:0046917">
    <property type="term" value="F:triphosphoribosyl-dephospho-CoA synthase activity"/>
    <property type="evidence" value="ECO:0007669"/>
    <property type="project" value="UniProtKB-EC"/>
</dbReference>
<organism evidence="8 9">
    <name type="scientific">Fusobacterium mortiferum</name>
    <dbReference type="NCBI Taxonomy" id="850"/>
    <lineage>
        <taxon>Bacteria</taxon>
        <taxon>Fusobacteriati</taxon>
        <taxon>Fusobacteriota</taxon>
        <taxon>Fusobacteriia</taxon>
        <taxon>Fusobacteriales</taxon>
        <taxon>Fusobacteriaceae</taxon>
        <taxon>Fusobacterium</taxon>
    </lineage>
</organism>
<dbReference type="GO" id="GO:0051191">
    <property type="term" value="P:prosthetic group biosynthetic process"/>
    <property type="evidence" value="ECO:0007669"/>
    <property type="project" value="InterPro"/>
</dbReference>
<dbReference type="AlphaFoldDB" id="A0A414PYU4"/>
<keyword evidence="7" id="KW-0812">Transmembrane</keyword>
<reference evidence="8 9" key="1">
    <citation type="submission" date="2018-08" db="EMBL/GenBank/DDBJ databases">
        <title>A genome reference for cultivated species of the human gut microbiota.</title>
        <authorList>
            <person name="Zou Y."/>
            <person name="Xue W."/>
            <person name="Luo G."/>
        </authorList>
    </citation>
    <scope>NUCLEOTIDE SEQUENCE [LARGE SCALE GENOMIC DNA]</scope>
    <source>
        <strain evidence="8 9">AM25-1</strain>
    </source>
</reference>
<evidence type="ECO:0000256" key="2">
    <source>
        <dbReference type="ARBA" id="ARBA00022679"/>
    </source>
</evidence>